<proteinExistence type="predicted"/>
<dbReference type="AlphaFoldDB" id="A0A0F8ZL81"/>
<comment type="caution">
    <text evidence="1">The sequence shown here is derived from an EMBL/GenBank/DDBJ whole genome shotgun (WGS) entry which is preliminary data.</text>
</comment>
<evidence type="ECO:0000313" key="1">
    <source>
        <dbReference type="EMBL" id="KKK67164.1"/>
    </source>
</evidence>
<accession>A0A0F8ZL81</accession>
<protein>
    <submittedName>
        <fullName evidence="1">Uncharacterized protein</fullName>
    </submittedName>
</protein>
<sequence length="44" mass="5278">MKAMFSSNFIEILIRKLKQNLFFSGLKSEVYIFVPNKFVKNYLM</sequence>
<gene>
    <name evidence="1" type="ORF">LCGC14_2956820</name>
</gene>
<organism evidence="1">
    <name type="scientific">marine sediment metagenome</name>
    <dbReference type="NCBI Taxonomy" id="412755"/>
    <lineage>
        <taxon>unclassified sequences</taxon>
        <taxon>metagenomes</taxon>
        <taxon>ecological metagenomes</taxon>
    </lineage>
</organism>
<name>A0A0F8ZL81_9ZZZZ</name>
<feature type="non-terminal residue" evidence="1">
    <location>
        <position position="44"/>
    </location>
</feature>
<reference evidence="1" key="1">
    <citation type="journal article" date="2015" name="Nature">
        <title>Complex archaea that bridge the gap between prokaryotes and eukaryotes.</title>
        <authorList>
            <person name="Spang A."/>
            <person name="Saw J.H."/>
            <person name="Jorgensen S.L."/>
            <person name="Zaremba-Niedzwiedzka K."/>
            <person name="Martijn J."/>
            <person name="Lind A.E."/>
            <person name="van Eijk R."/>
            <person name="Schleper C."/>
            <person name="Guy L."/>
            <person name="Ettema T.J."/>
        </authorList>
    </citation>
    <scope>NUCLEOTIDE SEQUENCE</scope>
</reference>
<dbReference type="EMBL" id="LAZR01059740">
    <property type="protein sequence ID" value="KKK67164.1"/>
    <property type="molecule type" value="Genomic_DNA"/>
</dbReference>